<evidence type="ECO:0000313" key="1">
    <source>
        <dbReference type="EMBL" id="CAK8988550.1"/>
    </source>
</evidence>
<evidence type="ECO:0008006" key="3">
    <source>
        <dbReference type="Google" id="ProtNLM"/>
    </source>
</evidence>
<comment type="caution">
    <text evidence="1">The sequence shown here is derived from an EMBL/GenBank/DDBJ whole genome shotgun (WGS) entry which is preliminary data.</text>
</comment>
<organism evidence="1 2">
    <name type="scientific">Durusdinium trenchii</name>
    <dbReference type="NCBI Taxonomy" id="1381693"/>
    <lineage>
        <taxon>Eukaryota</taxon>
        <taxon>Sar</taxon>
        <taxon>Alveolata</taxon>
        <taxon>Dinophyceae</taxon>
        <taxon>Suessiales</taxon>
        <taxon>Symbiodiniaceae</taxon>
        <taxon>Durusdinium</taxon>
    </lineage>
</organism>
<accession>A0ABP0HI91</accession>
<evidence type="ECO:0000313" key="2">
    <source>
        <dbReference type="Proteomes" id="UP001642484"/>
    </source>
</evidence>
<dbReference type="Proteomes" id="UP001642484">
    <property type="component" value="Unassembled WGS sequence"/>
</dbReference>
<proteinExistence type="predicted"/>
<reference evidence="1 2" key="1">
    <citation type="submission" date="2024-02" db="EMBL/GenBank/DDBJ databases">
        <authorList>
            <person name="Chen Y."/>
            <person name="Shah S."/>
            <person name="Dougan E. K."/>
            <person name="Thang M."/>
            <person name="Chan C."/>
        </authorList>
    </citation>
    <scope>NUCLEOTIDE SEQUENCE [LARGE SCALE GENOMIC DNA]</scope>
</reference>
<dbReference type="EMBL" id="CAXAMN010000443">
    <property type="protein sequence ID" value="CAK8988550.1"/>
    <property type="molecule type" value="Genomic_DNA"/>
</dbReference>
<keyword evidence="2" id="KW-1185">Reference proteome</keyword>
<protein>
    <recommendedName>
        <fullName evidence="3">TIR domain-containing protein</fullName>
    </recommendedName>
</protein>
<sequence length="148" mass="16826">MDSLRHAYDVAVVKPNLFICAFSLFQGDASDIEQALGQSIPQAPFVKALKAAERYVVVRNRMEDLYTRAWCLVEYIYAQKFGFYKDKVLITGPNQFSDSRTTCTEIRASSEEDRLKIFKFIMDEGGPSVIDPQISEFRAFDARFGSSL</sequence>
<gene>
    <name evidence="1" type="ORF">CCMP2556_LOCUS1301</name>
</gene>
<name>A0ABP0HI91_9DINO</name>